<dbReference type="FunFam" id="4.10.1100.10:FF:000001">
    <property type="entry name" value="Squamosa promoter-binding-like protein 14"/>
    <property type="match status" value="1"/>
</dbReference>
<evidence type="ECO:0000256" key="10">
    <source>
        <dbReference type="SAM" id="MobiDB-lite"/>
    </source>
</evidence>
<name>M9QR39_9ASPA</name>
<evidence type="ECO:0000256" key="4">
    <source>
        <dbReference type="ARBA" id="ARBA00022833"/>
    </source>
</evidence>
<dbReference type="GO" id="GO:0008270">
    <property type="term" value="F:zinc ion binding"/>
    <property type="evidence" value="ECO:0007669"/>
    <property type="project" value="UniProtKB-KW"/>
</dbReference>
<keyword evidence="3 9" id="KW-0863">Zinc-finger</keyword>
<dbReference type="GO" id="GO:0003677">
    <property type="term" value="F:DNA binding"/>
    <property type="evidence" value="ECO:0007669"/>
    <property type="project" value="UniProtKB-KW"/>
</dbReference>
<evidence type="ECO:0000256" key="7">
    <source>
        <dbReference type="ARBA" id="ARBA00023163"/>
    </source>
</evidence>
<accession>M9QR39</accession>
<reference evidence="12" key="1">
    <citation type="submission" date="2013-03" db="EMBL/GenBank/DDBJ databases">
        <title>Catalog of Erycina pusilla miRNA and categorization of reproductive phase-related miRNAs and their target gene families.</title>
        <authorList>
            <person name="Lin C.-S."/>
            <person name="Chan M.-T."/>
            <person name="Shih M.-C."/>
            <person name="Chou M.-L."/>
        </authorList>
    </citation>
    <scope>NUCLEOTIDE SEQUENCE</scope>
</reference>
<evidence type="ECO:0000256" key="5">
    <source>
        <dbReference type="ARBA" id="ARBA00023015"/>
    </source>
</evidence>
<dbReference type="EMBL" id="KC836911">
    <property type="protein sequence ID" value="AGI62052.1"/>
    <property type="molecule type" value="mRNA"/>
</dbReference>
<dbReference type="Pfam" id="PF03110">
    <property type="entry name" value="SBP"/>
    <property type="match status" value="1"/>
</dbReference>
<dbReference type="Gene3D" id="4.10.1100.10">
    <property type="entry name" value="Transcription factor, SBP-box domain"/>
    <property type="match status" value="1"/>
</dbReference>
<evidence type="ECO:0000256" key="9">
    <source>
        <dbReference type="PROSITE-ProRule" id="PRU00470"/>
    </source>
</evidence>
<dbReference type="InterPro" id="IPR036893">
    <property type="entry name" value="SBP_sf"/>
</dbReference>
<keyword evidence="6" id="KW-0238">DNA-binding</keyword>
<dbReference type="AlphaFoldDB" id="M9QR39"/>
<evidence type="ECO:0000256" key="8">
    <source>
        <dbReference type="ARBA" id="ARBA00023242"/>
    </source>
</evidence>
<keyword evidence="5" id="KW-0805">Transcription regulation</keyword>
<protein>
    <submittedName>
        <fullName evidence="12">SQUAMOSA promoter-binding-like 4</fullName>
    </submittedName>
</protein>
<evidence type="ECO:0000313" key="12">
    <source>
        <dbReference type="EMBL" id="AGI62052.1"/>
    </source>
</evidence>
<keyword evidence="4" id="KW-0862">Zinc</keyword>
<evidence type="ECO:0000256" key="1">
    <source>
        <dbReference type="ARBA" id="ARBA00004123"/>
    </source>
</evidence>
<evidence type="ECO:0000256" key="3">
    <source>
        <dbReference type="ARBA" id="ARBA00022771"/>
    </source>
</evidence>
<keyword evidence="2" id="KW-0479">Metal-binding</keyword>
<evidence type="ECO:0000259" key="11">
    <source>
        <dbReference type="PROSITE" id="PS51141"/>
    </source>
</evidence>
<proteinExistence type="evidence at transcript level"/>
<gene>
    <name evidence="12" type="primary">SPL4</name>
</gene>
<evidence type="ECO:0000256" key="2">
    <source>
        <dbReference type="ARBA" id="ARBA00022723"/>
    </source>
</evidence>
<keyword evidence="8" id="KW-0539">Nucleus</keyword>
<dbReference type="PANTHER" id="PTHR31251:SF208">
    <property type="entry name" value="SQUAMOSA PROMOTER-BINDING-LIKE PROTEIN 18"/>
    <property type="match status" value="1"/>
</dbReference>
<evidence type="ECO:0000256" key="6">
    <source>
        <dbReference type="ARBA" id="ARBA00023125"/>
    </source>
</evidence>
<dbReference type="InterPro" id="IPR044817">
    <property type="entry name" value="SBP-like"/>
</dbReference>
<sequence length="281" mass="31693">MVTSFGASRRNRFSSSNGHIATCSVDGCVADLSKCREYHKRHKVCEVHSKTPIVMVGGREQRFCQQCSRFHSLSEFDEGKRSCRKRLDGHNRRRRKPQVDNTILNPGNSLTNHQGTINSSHQQIYPTNIPDSNWINFSAKSEQRTIHSHCLPLQFPFLQQNEAIHDSDCAFSLLSSSSSAQSSHINLNPNMYKDDKILSKQALQMCNNGAELYPYFHSCVCESVTTMKCVQTGNENNVSNNGADLHCQNVFEDNKVLFHGASENPSSHWQWDLSQGSDSII</sequence>
<comment type="subcellular location">
    <subcellularLocation>
        <location evidence="1">Nucleus</location>
    </subcellularLocation>
</comment>
<feature type="compositionally biased region" description="Polar residues" evidence="10">
    <location>
        <begin position="99"/>
        <end position="113"/>
    </location>
</feature>
<feature type="region of interest" description="Disordered" evidence="10">
    <location>
        <begin position="87"/>
        <end position="113"/>
    </location>
</feature>
<dbReference type="SUPFAM" id="SSF103612">
    <property type="entry name" value="SBT domain"/>
    <property type="match status" value="1"/>
</dbReference>
<dbReference type="GO" id="GO:0005634">
    <property type="term" value="C:nucleus"/>
    <property type="evidence" value="ECO:0007669"/>
    <property type="project" value="UniProtKB-SubCell"/>
</dbReference>
<dbReference type="InterPro" id="IPR004333">
    <property type="entry name" value="SBP_dom"/>
</dbReference>
<dbReference type="PANTHER" id="PTHR31251">
    <property type="entry name" value="SQUAMOSA PROMOTER-BINDING-LIKE PROTEIN 4"/>
    <property type="match status" value="1"/>
</dbReference>
<dbReference type="PROSITE" id="PS51141">
    <property type="entry name" value="ZF_SBP"/>
    <property type="match status" value="1"/>
</dbReference>
<keyword evidence="7" id="KW-0804">Transcription</keyword>
<organism evidence="12">
    <name type="scientific">Erycina pusilla</name>
    <dbReference type="NCBI Taxonomy" id="154679"/>
    <lineage>
        <taxon>Eukaryota</taxon>
        <taxon>Viridiplantae</taxon>
        <taxon>Streptophyta</taxon>
        <taxon>Embryophyta</taxon>
        <taxon>Tracheophyta</taxon>
        <taxon>Spermatophyta</taxon>
        <taxon>Magnoliopsida</taxon>
        <taxon>Liliopsida</taxon>
        <taxon>Asparagales</taxon>
        <taxon>Orchidaceae</taxon>
        <taxon>Epidendroideae</taxon>
        <taxon>Cymbidieae</taxon>
        <taxon>Oncidiinae</taxon>
        <taxon>Erycina</taxon>
    </lineage>
</organism>
<feature type="domain" description="SBP-type" evidence="11">
    <location>
        <begin position="20"/>
        <end position="97"/>
    </location>
</feature>